<accession>A0A0K1PQ34</accession>
<dbReference type="AlphaFoldDB" id="A0A0K1PQ34"/>
<dbReference type="EMBL" id="CP012333">
    <property type="protein sequence ID" value="AKU95637.1"/>
    <property type="molecule type" value="Genomic_DNA"/>
</dbReference>
<feature type="domain" description="IgGFc-binding protein N-terminal" evidence="2">
    <location>
        <begin position="243"/>
        <end position="563"/>
    </location>
</feature>
<proteinExistence type="predicted"/>
<dbReference type="KEGG" id="llu:AKJ09_02301"/>
<sequence>MFVAPLFALLVGFIVSATGACNDERAGFAEQQQPVFTDAGGTVDAAPAAPCPLQCSLDGRSVIRSCTGEVVETCADNLACGEARCQEPCAAAAADRSSNGCDFYFASPRFTKLLPQSCHATFVVNSSNQPATLSLEYGGKAFDLTHAVYRVVPNSTDLEPLQGPIAPGESAVVFVSDRDQHKSRTPAEKDNYIRCPYGVTAAVETDINVFNSAIGHAFRMTSNVPVSLTTIYPYGGAASYVPSATLVLPVSTWAKEHVIVDGWEANTGVPATQIYASEDDTEVTIIGKKDIANGIGFTGAAAGTPTKIHLAKGQYAQIVQSQELTGSFVLSNKPTVTLGGNECADIPNGVGACDTLAQQIPPYEQWGSEYVGVGYRPRVAGTEESVWYRMVAARDGTDLEYDPVKPDGAPISMSAGQLALFRARTNEPFVVRSRDPEHPFYLGIHMSGGDTPGYGGQGDPDFVNVVPAGQFMNSYSFYADSTYAENSLVIVRRKTNGEFKDVWLECAGNLPTFKPVDSRGEYEYTRVDLSRRFGPGDQFGDKQCITGLQRMRSDGAFSATLWGWSTYASYGYPGGMALRKLVETPLAPVK</sequence>
<dbReference type="STRING" id="1391654.AKJ09_02301"/>
<protein>
    <recommendedName>
        <fullName evidence="2">IgGFc-binding protein N-terminal domain-containing protein</fullName>
    </recommendedName>
</protein>
<evidence type="ECO:0000259" key="2">
    <source>
        <dbReference type="Pfam" id="PF17517"/>
    </source>
</evidence>
<gene>
    <name evidence="3" type="ORF">AKJ09_02301</name>
</gene>
<evidence type="ECO:0000313" key="4">
    <source>
        <dbReference type="Proteomes" id="UP000064967"/>
    </source>
</evidence>
<evidence type="ECO:0000256" key="1">
    <source>
        <dbReference type="SAM" id="SignalP"/>
    </source>
</evidence>
<dbReference type="PANTHER" id="PTHR46534:SF1">
    <property type="entry name" value="IGGFC-BINDING PROTEIN N-TERMINAL DOMAIN-CONTAINING PROTEIN"/>
    <property type="match status" value="1"/>
</dbReference>
<name>A0A0K1PQ34_9BACT</name>
<evidence type="ECO:0000313" key="3">
    <source>
        <dbReference type="EMBL" id="AKU95637.1"/>
    </source>
</evidence>
<dbReference type="Proteomes" id="UP000064967">
    <property type="component" value="Chromosome"/>
</dbReference>
<organism evidence="3 4">
    <name type="scientific">Labilithrix luteola</name>
    <dbReference type="NCBI Taxonomy" id="1391654"/>
    <lineage>
        <taxon>Bacteria</taxon>
        <taxon>Pseudomonadati</taxon>
        <taxon>Myxococcota</taxon>
        <taxon>Polyangia</taxon>
        <taxon>Polyangiales</taxon>
        <taxon>Labilitrichaceae</taxon>
        <taxon>Labilithrix</taxon>
    </lineage>
</organism>
<dbReference type="Pfam" id="PF17517">
    <property type="entry name" value="IgGFc_binding"/>
    <property type="match status" value="1"/>
</dbReference>
<feature type="signal peptide" evidence="1">
    <location>
        <begin position="1"/>
        <end position="20"/>
    </location>
</feature>
<feature type="chain" id="PRO_5005466402" description="IgGFc-binding protein N-terminal domain-containing protein" evidence="1">
    <location>
        <begin position="21"/>
        <end position="590"/>
    </location>
</feature>
<keyword evidence="1" id="KW-0732">Signal</keyword>
<dbReference type="InterPro" id="IPR035234">
    <property type="entry name" value="IgGFc-bd_N"/>
</dbReference>
<reference evidence="3 4" key="1">
    <citation type="submission" date="2015-08" db="EMBL/GenBank/DDBJ databases">
        <authorList>
            <person name="Babu N.S."/>
            <person name="Beckwith C.J."/>
            <person name="Beseler K.G."/>
            <person name="Brison A."/>
            <person name="Carone J.V."/>
            <person name="Caskin T.P."/>
            <person name="Diamond M."/>
            <person name="Durham M.E."/>
            <person name="Foxe J.M."/>
            <person name="Go M."/>
            <person name="Henderson B.A."/>
            <person name="Jones I.B."/>
            <person name="McGettigan J.A."/>
            <person name="Micheletti S.J."/>
            <person name="Nasrallah M.E."/>
            <person name="Ortiz D."/>
            <person name="Piller C.R."/>
            <person name="Privatt S.R."/>
            <person name="Schneider S.L."/>
            <person name="Sharp S."/>
            <person name="Smith T.C."/>
            <person name="Stanton J.D."/>
            <person name="Ullery H.E."/>
            <person name="Wilson R.J."/>
            <person name="Serrano M.G."/>
            <person name="Buck G."/>
            <person name="Lee V."/>
            <person name="Wang Y."/>
            <person name="Carvalho R."/>
            <person name="Voegtly L."/>
            <person name="Shi R."/>
            <person name="Duckworth R."/>
            <person name="Johnson A."/>
            <person name="Loviza R."/>
            <person name="Walstead R."/>
            <person name="Shah Z."/>
            <person name="Kiflezghi M."/>
            <person name="Wade K."/>
            <person name="Ball S.L."/>
            <person name="Bradley K.W."/>
            <person name="Asai D.J."/>
            <person name="Bowman C.A."/>
            <person name="Russell D.A."/>
            <person name="Pope W.H."/>
            <person name="Jacobs-Sera D."/>
            <person name="Hendrix R.W."/>
            <person name="Hatfull G.F."/>
        </authorList>
    </citation>
    <scope>NUCLEOTIDE SEQUENCE [LARGE SCALE GENOMIC DNA]</scope>
    <source>
        <strain evidence="3 4">DSM 27648</strain>
    </source>
</reference>
<keyword evidence="4" id="KW-1185">Reference proteome</keyword>
<dbReference type="PANTHER" id="PTHR46534">
    <property type="entry name" value="IGGFC_BINDING DOMAIN-CONTAINING PROTEIN"/>
    <property type="match status" value="1"/>
</dbReference>